<comment type="caution">
    <text evidence="1">The sequence shown here is derived from an EMBL/GenBank/DDBJ whole genome shotgun (WGS) entry which is preliminary data.</text>
</comment>
<reference evidence="1 2" key="1">
    <citation type="journal article" date="2019" name="Nat. Med.">
        <title>A library of human gut bacterial isolates paired with longitudinal multiomics data enables mechanistic microbiome research.</title>
        <authorList>
            <person name="Poyet M."/>
            <person name="Groussin M."/>
            <person name="Gibbons S.M."/>
            <person name="Avila-Pacheco J."/>
            <person name="Jiang X."/>
            <person name="Kearney S.M."/>
            <person name="Perrotta A.R."/>
            <person name="Berdy B."/>
            <person name="Zhao S."/>
            <person name="Lieberman T.D."/>
            <person name="Swanson P.K."/>
            <person name="Smith M."/>
            <person name="Roesemann S."/>
            <person name="Alexander J.E."/>
            <person name="Rich S.A."/>
            <person name="Livny J."/>
            <person name="Vlamakis H."/>
            <person name="Clish C."/>
            <person name="Bullock K."/>
            <person name="Deik A."/>
            <person name="Scott J."/>
            <person name="Pierce K.A."/>
            <person name="Xavier R.J."/>
            <person name="Alm E.J."/>
        </authorList>
    </citation>
    <scope>NUCLEOTIDE SEQUENCE [LARGE SCALE GENOMIC DNA]</scope>
    <source>
        <strain evidence="1 2">BIOML-A98</strain>
    </source>
</reference>
<dbReference type="EMBL" id="WDAL01000053">
    <property type="protein sequence ID" value="KAB6630948.1"/>
    <property type="molecule type" value="Genomic_DNA"/>
</dbReference>
<organism evidence="1 2">
    <name type="scientific">Phocaeicola vulgatus</name>
    <name type="common">Bacteroides vulgatus</name>
    <dbReference type="NCBI Taxonomy" id="821"/>
    <lineage>
        <taxon>Bacteria</taxon>
        <taxon>Pseudomonadati</taxon>
        <taxon>Bacteroidota</taxon>
        <taxon>Bacteroidia</taxon>
        <taxon>Bacteroidales</taxon>
        <taxon>Bacteroidaceae</taxon>
        <taxon>Phocaeicola</taxon>
    </lineage>
</organism>
<dbReference type="Proteomes" id="UP000462015">
    <property type="component" value="Unassembled WGS sequence"/>
</dbReference>
<protein>
    <submittedName>
        <fullName evidence="1">Uncharacterized protein</fullName>
    </submittedName>
</protein>
<gene>
    <name evidence="1" type="ORF">GAY12_20010</name>
</gene>
<name>A0A6I1B691_PHOVU</name>
<accession>A0A6I1B691</accession>
<sequence>MLKEISYWTYYFFLKRKYLKNGGHRSDSVMFISVCLFFNTASIIRIIEYYAHLKLPRLPITTRWELSSWGYVIIILTPFILFVYNRYFKQDKPQVLLEEYSKKSKFRLIIGRCFFFIYCIFTWIGSYWILAYFKQ</sequence>
<proteinExistence type="predicted"/>
<evidence type="ECO:0000313" key="1">
    <source>
        <dbReference type="EMBL" id="KAB6630948.1"/>
    </source>
</evidence>
<dbReference type="AlphaFoldDB" id="A0A6I1B691"/>
<evidence type="ECO:0000313" key="2">
    <source>
        <dbReference type="Proteomes" id="UP000462015"/>
    </source>
</evidence>